<dbReference type="PANTHER" id="PTHR31912">
    <property type="entry name" value="IP13529P"/>
    <property type="match status" value="1"/>
</dbReference>
<dbReference type="Proteomes" id="UP000037035">
    <property type="component" value="Unassembled WGS sequence"/>
</dbReference>
<gene>
    <name evidence="1" type="ORF">VP01_7497g2</name>
</gene>
<dbReference type="AlphaFoldDB" id="A0A0L6UD59"/>
<keyword evidence="2" id="KW-1185">Reference proteome</keyword>
<evidence type="ECO:0000313" key="2">
    <source>
        <dbReference type="Proteomes" id="UP000037035"/>
    </source>
</evidence>
<reference evidence="1 2" key="1">
    <citation type="submission" date="2015-08" db="EMBL/GenBank/DDBJ databases">
        <title>Next Generation Sequencing and Analysis of the Genome of Puccinia sorghi L Schw, the Causal Agent of Maize Common Rust.</title>
        <authorList>
            <person name="Rochi L."/>
            <person name="Burguener G."/>
            <person name="Darino M."/>
            <person name="Turjanski A."/>
            <person name="Kreff E."/>
            <person name="Dieguez M.J."/>
            <person name="Sacco F."/>
        </authorList>
    </citation>
    <scope>NUCLEOTIDE SEQUENCE [LARGE SCALE GENOMIC DNA]</scope>
    <source>
        <strain evidence="1 2">RO10H11247</strain>
    </source>
</reference>
<evidence type="ECO:0000313" key="1">
    <source>
        <dbReference type="EMBL" id="KNZ46177.1"/>
    </source>
</evidence>
<name>A0A0L6UD59_9BASI</name>
<proteinExistence type="predicted"/>
<dbReference type="VEuPathDB" id="FungiDB:VP01_7497g2"/>
<dbReference type="PANTHER" id="PTHR31912:SF34">
    <property type="entry name" value="NOTOCHORD-RELATED PROTEIN"/>
    <property type="match status" value="1"/>
</dbReference>
<feature type="non-terminal residue" evidence="1">
    <location>
        <position position="1"/>
    </location>
</feature>
<dbReference type="OrthoDB" id="2507241at2759"/>
<sequence>ISFNLNGIDECFKQELANPFVNQNLDFHPEYTGGKNVFKMSQCFKWREDLSPNIRVQMVEENKKHWYIFEPVEFKSKHIVVTIFFFIESNQVKAQFILANIFKDGPNKFTLSIPPNLRFNSSQLQTVNVTDFSLSYQETQLPGLGSLIEACGHELHETNNSTKIYPMPNSWRTKAGGRLIQHVPINLYLDDTSGNISKKFNKHIFYN</sequence>
<accession>A0A0L6UD59</accession>
<comment type="caution">
    <text evidence="1">The sequence shown here is derived from an EMBL/GenBank/DDBJ whole genome shotgun (WGS) entry which is preliminary data.</text>
</comment>
<dbReference type="EMBL" id="LAVV01012935">
    <property type="protein sequence ID" value="KNZ46177.1"/>
    <property type="molecule type" value="Genomic_DNA"/>
</dbReference>
<organism evidence="1 2">
    <name type="scientific">Puccinia sorghi</name>
    <dbReference type="NCBI Taxonomy" id="27349"/>
    <lineage>
        <taxon>Eukaryota</taxon>
        <taxon>Fungi</taxon>
        <taxon>Dikarya</taxon>
        <taxon>Basidiomycota</taxon>
        <taxon>Pucciniomycotina</taxon>
        <taxon>Pucciniomycetes</taxon>
        <taxon>Pucciniales</taxon>
        <taxon>Pucciniaceae</taxon>
        <taxon>Puccinia</taxon>
    </lineage>
</organism>
<protein>
    <submittedName>
        <fullName evidence="1">Uncharacterized protein</fullName>
    </submittedName>
</protein>